<dbReference type="STRING" id="447689.BA195_01275"/>
<protein>
    <recommendedName>
        <fullName evidence="3">Transporter</fullName>
    </recommendedName>
</protein>
<gene>
    <name evidence="1" type="ORF">BA195_01275</name>
</gene>
<dbReference type="Proteomes" id="UP000093186">
    <property type="component" value="Unassembled WGS sequence"/>
</dbReference>
<sequence>MMNLLKIKDLLSKKTHTFLFCMLTIVMYSRNPFPADYRLFLEDCDACGCSNNGGSLGMGGVVDNNFVGVRYLYQKYESRDGIFNNSPIINETFNTLQVWSRIPLAKKIELQVFIPFHFHNRNYVDKINEINGLGDITVLSNYTILNKKNGAYNEVTDKVSSSNHLLKIGVGVKLPTGNYDAAIYNSINPSFQLGTGSVDYIANMQYVYKYNKFGITNYLNYYYKTTNKKEYRFGNQFNFNSTFFYVFKDNKNHAFVPSLGVSGEFYAHNKNFNIQVINTNGHALFTNIGVEYNTEKMTFGGLAMYPINQNLAQGTIEVKYRTSLYINYNF</sequence>
<evidence type="ECO:0000313" key="1">
    <source>
        <dbReference type="EMBL" id="OCK43363.1"/>
    </source>
</evidence>
<dbReference type="AlphaFoldDB" id="A0A1B9Y0N7"/>
<comment type="caution">
    <text evidence="1">The sequence shown here is derived from an EMBL/GenBank/DDBJ whole genome shotgun (WGS) entry which is preliminary data.</text>
</comment>
<reference evidence="1 2" key="1">
    <citation type="submission" date="2016-06" db="EMBL/GenBank/DDBJ databases">
        <title>Draft Genome Sequence of Tenacibaculum soleae UCD-KL19.</title>
        <authorList>
            <person name="Eisen J.A."/>
            <person name="Coil D.A."/>
            <person name="Lujan K.M."/>
        </authorList>
    </citation>
    <scope>NUCLEOTIDE SEQUENCE [LARGE SCALE GENOMIC DNA]</scope>
    <source>
        <strain evidence="1 2">UCD-KL19</strain>
    </source>
</reference>
<keyword evidence="2" id="KW-1185">Reference proteome</keyword>
<name>A0A1B9Y0N7_9FLAO</name>
<accession>A0A1B9Y0N7</accession>
<organism evidence="1 2">
    <name type="scientific">Tenacibaculum soleae</name>
    <dbReference type="NCBI Taxonomy" id="447689"/>
    <lineage>
        <taxon>Bacteria</taxon>
        <taxon>Pseudomonadati</taxon>
        <taxon>Bacteroidota</taxon>
        <taxon>Flavobacteriia</taxon>
        <taxon>Flavobacteriales</taxon>
        <taxon>Flavobacteriaceae</taxon>
        <taxon>Tenacibaculum</taxon>
    </lineage>
</organism>
<dbReference type="EMBL" id="MAKX01000001">
    <property type="protein sequence ID" value="OCK43363.1"/>
    <property type="molecule type" value="Genomic_DNA"/>
</dbReference>
<proteinExistence type="predicted"/>
<evidence type="ECO:0000313" key="2">
    <source>
        <dbReference type="Proteomes" id="UP000093186"/>
    </source>
</evidence>
<evidence type="ECO:0008006" key="3">
    <source>
        <dbReference type="Google" id="ProtNLM"/>
    </source>
</evidence>